<reference evidence="2" key="2">
    <citation type="journal article" date="2018" name="Mol. Plant Microbe Interact.">
        <title>Genome sequence resources for the wheat stripe rust pathogen (Puccinia striiformis f. sp. tritici) and the barley stripe rust pathogen (Puccinia striiformis f. sp. hordei).</title>
        <authorList>
            <person name="Xia C."/>
            <person name="Wang M."/>
            <person name="Yin C."/>
            <person name="Cornejo O.E."/>
            <person name="Hulbert S.H."/>
            <person name="Chen X."/>
        </authorList>
    </citation>
    <scope>NUCLEOTIDE SEQUENCE [LARGE SCALE GENOMIC DNA]</scope>
    <source>
        <strain evidence="2">93-210</strain>
    </source>
</reference>
<reference evidence="1 2" key="3">
    <citation type="journal article" date="2022" name="Microbiol. Spectr.">
        <title>Folding features and dynamics of 3D genome architecture in plant fungal pathogens.</title>
        <authorList>
            <person name="Xia C."/>
        </authorList>
    </citation>
    <scope>NUCLEOTIDE SEQUENCE [LARGE SCALE GENOMIC DNA]</scope>
    <source>
        <strain evidence="1 2">93-210</strain>
    </source>
</reference>
<name>A0ACC0EN67_9BASI</name>
<reference evidence="2" key="1">
    <citation type="journal article" date="2018" name="BMC Genomics">
        <title>Genomic insights into host adaptation between the wheat stripe rust pathogen (Puccinia striiformis f. sp. tritici) and the barley stripe rust pathogen (Puccinia striiformis f. sp. hordei).</title>
        <authorList>
            <person name="Xia C."/>
            <person name="Wang M."/>
            <person name="Yin C."/>
            <person name="Cornejo O.E."/>
            <person name="Hulbert S.H."/>
            <person name="Chen X."/>
        </authorList>
    </citation>
    <scope>NUCLEOTIDE SEQUENCE [LARGE SCALE GENOMIC DNA]</scope>
    <source>
        <strain evidence="2">93-210</strain>
    </source>
</reference>
<keyword evidence="2" id="KW-1185">Reference proteome</keyword>
<accession>A0ACC0EN67</accession>
<dbReference type="EMBL" id="CM045869">
    <property type="protein sequence ID" value="KAI7954866.1"/>
    <property type="molecule type" value="Genomic_DNA"/>
</dbReference>
<evidence type="ECO:0000313" key="1">
    <source>
        <dbReference type="EMBL" id="KAI7954866.1"/>
    </source>
</evidence>
<sequence length="98" mass="10236">MTAAASEPSDLDEEEVLDPSKETLTHAAKHRRAANLGAPRNEHGAQKGGGTQKKGCGTQKKGSGTQKKGSGTQKKVGTRKNGAQNRGGTGFKGPWRPK</sequence>
<organism evidence="1 2">
    <name type="scientific">Puccinia striiformis f. sp. tritici</name>
    <dbReference type="NCBI Taxonomy" id="168172"/>
    <lineage>
        <taxon>Eukaryota</taxon>
        <taxon>Fungi</taxon>
        <taxon>Dikarya</taxon>
        <taxon>Basidiomycota</taxon>
        <taxon>Pucciniomycotina</taxon>
        <taxon>Pucciniomycetes</taxon>
        <taxon>Pucciniales</taxon>
        <taxon>Pucciniaceae</taxon>
        <taxon>Puccinia</taxon>
    </lineage>
</organism>
<gene>
    <name evidence="1" type="ORF">MJO28_005266</name>
</gene>
<protein>
    <submittedName>
        <fullName evidence="1">Uncharacterized protein</fullName>
    </submittedName>
</protein>
<comment type="caution">
    <text evidence="1">The sequence shown here is derived from an EMBL/GenBank/DDBJ whole genome shotgun (WGS) entry which is preliminary data.</text>
</comment>
<dbReference type="Proteomes" id="UP001060170">
    <property type="component" value="Chromosome 5"/>
</dbReference>
<proteinExistence type="predicted"/>
<evidence type="ECO:0000313" key="2">
    <source>
        <dbReference type="Proteomes" id="UP001060170"/>
    </source>
</evidence>